<dbReference type="Gene3D" id="3.40.50.1000">
    <property type="entry name" value="HAD superfamily/HAD-like"/>
    <property type="match status" value="1"/>
</dbReference>
<dbReference type="PANTHER" id="PTHR46470">
    <property type="entry name" value="N-ACYLNEURAMINATE-9-PHOSPHATASE"/>
    <property type="match status" value="1"/>
</dbReference>
<protein>
    <submittedName>
        <fullName evidence="6">HAD-superfamily hydrolase</fullName>
    </submittedName>
</protein>
<dbReference type="NCBIfam" id="TIGR01549">
    <property type="entry name" value="HAD-SF-IA-v1"/>
    <property type="match status" value="1"/>
</dbReference>
<dbReference type="InterPro" id="IPR023214">
    <property type="entry name" value="HAD_sf"/>
</dbReference>
<dbReference type="SFLD" id="SFLDG01129">
    <property type="entry name" value="C1.5:_HAD__Beta-PGM__Phosphata"/>
    <property type="match status" value="1"/>
</dbReference>
<dbReference type="SUPFAM" id="SSF56784">
    <property type="entry name" value="HAD-like"/>
    <property type="match status" value="1"/>
</dbReference>
<accession>M0CKH8</accession>
<dbReference type="PRINTS" id="PR00413">
    <property type="entry name" value="HADHALOGNASE"/>
</dbReference>
<comment type="similarity">
    <text evidence="2">Belongs to the HAD-like hydrolase superfamily.</text>
</comment>
<dbReference type="GO" id="GO:0016791">
    <property type="term" value="F:phosphatase activity"/>
    <property type="evidence" value="ECO:0007669"/>
    <property type="project" value="TreeGrafter"/>
</dbReference>
<gene>
    <name evidence="6" type="ORF">C477_03619</name>
</gene>
<dbReference type="InterPro" id="IPR006439">
    <property type="entry name" value="HAD-SF_hydro_IA"/>
</dbReference>
<proteinExistence type="inferred from homology"/>
<evidence type="ECO:0000256" key="3">
    <source>
        <dbReference type="ARBA" id="ARBA00022723"/>
    </source>
</evidence>
<organism evidence="6 7">
    <name type="scientific">Haloterrigena salina JCM 13891</name>
    <dbReference type="NCBI Taxonomy" id="1227488"/>
    <lineage>
        <taxon>Archaea</taxon>
        <taxon>Methanobacteriati</taxon>
        <taxon>Methanobacteriota</taxon>
        <taxon>Stenosarchaea group</taxon>
        <taxon>Halobacteria</taxon>
        <taxon>Halobacteriales</taxon>
        <taxon>Natrialbaceae</taxon>
        <taxon>Haloterrigena</taxon>
    </lineage>
</organism>
<dbReference type="eggNOG" id="arCOG02291">
    <property type="taxonomic scope" value="Archaea"/>
</dbReference>
<evidence type="ECO:0000256" key="1">
    <source>
        <dbReference type="ARBA" id="ARBA00001946"/>
    </source>
</evidence>
<evidence type="ECO:0000256" key="4">
    <source>
        <dbReference type="ARBA" id="ARBA00022801"/>
    </source>
</evidence>
<dbReference type="Proteomes" id="UP000011657">
    <property type="component" value="Unassembled WGS sequence"/>
</dbReference>
<dbReference type="SFLD" id="SFLDS00003">
    <property type="entry name" value="Haloacid_Dehalogenase"/>
    <property type="match status" value="1"/>
</dbReference>
<comment type="caution">
    <text evidence="6">The sequence shown here is derived from an EMBL/GenBank/DDBJ whole genome shotgun (WGS) entry which is preliminary data.</text>
</comment>
<dbReference type="InterPro" id="IPR036412">
    <property type="entry name" value="HAD-like_sf"/>
</dbReference>
<dbReference type="GO" id="GO:0044281">
    <property type="term" value="P:small molecule metabolic process"/>
    <property type="evidence" value="ECO:0007669"/>
    <property type="project" value="UniProtKB-ARBA"/>
</dbReference>
<evidence type="ECO:0000313" key="6">
    <source>
        <dbReference type="EMBL" id="ELZ22872.1"/>
    </source>
</evidence>
<keyword evidence="4 6" id="KW-0378">Hydrolase</keyword>
<dbReference type="Pfam" id="PF13419">
    <property type="entry name" value="HAD_2"/>
    <property type="match status" value="1"/>
</dbReference>
<keyword evidence="7" id="KW-1185">Reference proteome</keyword>
<dbReference type="GO" id="GO:0046872">
    <property type="term" value="F:metal ion binding"/>
    <property type="evidence" value="ECO:0007669"/>
    <property type="project" value="UniProtKB-KW"/>
</dbReference>
<sequence length="241" mass="25708">MAPQTIGAVYMNNSGMTPQTILFDLDLTLCQPRCAPDKLVAEAFDRANVNQYCTAADLSTVESESLAADANSELDYYRLCFEATAQQTGVDSEDALGVARAYQAIGGHSDVEFLPGAETILSDLKEGYSLGLVTNGLQEIQQQKVNTLGIDGVFDAVVFATPEIGYKPDPAPFRRALSALETAPENALHIGDSYATDVAGAHAIGTDSIWIPSAPSDEGQADTVPEPDRVFNSLCDLREVL</sequence>
<dbReference type="Gene3D" id="1.20.120.710">
    <property type="entry name" value="Haloacid dehalogenase hydrolase-like domain"/>
    <property type="match status" value="1"/>
</dbReference>
<keyword evidence="3" id="KW-0479">Metal-binding</keyword>
<keyword evidence="5" id="KW-0460">Magnesium</keyword>
<dbReference type="STRING" id="1227488.C477_03619"/>
<evidence type="ECO:0000256" key="2">
    <source>
        <dbReference type="ARBA" id="ARBA00007958"/>
    </source>
</evidence>
<reference evidence="6 7" key="1">
    <citation type="journal article" date="2014" name="PLoS Genet.">
        <title>Phylogenetically driven sequencing of extremely halophilic archaea reveals strategies for static and dynamic osmo-response.</title>
        <authorList>
            <person name="Becker E.A."/>
            <person name="Seitzer P.M."/>
            <person name="Tritt A."/>
            <person name="Larsen D."/>
            <person name="Krusor M."/>
            <person name="Yao A.I."/>
            <person name="Wu D."/>
            <person name="Madern D."/>
            <person name="Eisen J.A."/>
            <person name="Darling A.E."/>
            <person name="Facciotti M.T."/>
        </authorList>
    </citation>
    <scope>NUCLEOTIDE SEQUENCE [LARGE SCALE GENOMIC DNA]</scope>
    <source>
        <strain evidence="6 7">JCM 13891</strain>
    </source>
</reference>
<comment type="cofactor">
    <cofactor evidence="1">
        <name>Mg(2+)</name>
        <dbReference type="ChEBI" id="CHEBI:18420"/>
    </cofactor>
</comment>
<evidence type="ECO:0000313" key="7">
    <source>
        <dbReference type="Proteomes" id="UP000011657"/>
    </source>
</evidence>
<evidence type="ECO:0000256" key="5">
    <source>
        <dbReference type="ARBA" id="ARBA00022842"/>
    </source>
</evidence>
<dbReference type="PANTHER" id="PTHR46470:SF2">
    <property type="entry name" value="GLYCERALDEHYDE 3-PHOSPHATE PHOSPHATASE"/>
    <property type="match status" value="1"/>
</dbReference>
<dbReference type="InterPro" id="IPR041492">
    <property type="entry name" value="HAD_2"/>
</dbReference>
<dbReference type="InterPro" id="IPR051400">
    <property type="entry name" value="HAD-like_hydrolase"/>
</dbReference>
<name>M0CKH8_9EURY</name>
<dbReference type="AlphaFoldDB" id="M0CKH8"/>
<dbReference type="EMBL" id="AOIS01000013">
    <property type="protein sequence ID" value="ELZ22872.1"/>
    <property type="molecule type" value="Genomic_DNA"/>
</dbReference>